<dbReference type="GO" id="GO:0003677">
    <property type="term" value="F:DNA binding"/>
    <property type="evidence" value="ECO:0007669"/>
    <property type="project" value="UniProtKB-KW"/>
</dbReference>
<comment type="caution">
    <text evidence="6">The sequence shown here is derived from an EMBL/GenBank/DDBJ whole genome shotgun (WGS) entry which is preliminary data.</text>
</comment>
<dbReference type="EMBL" id="JAPDIA010000007">
    <property type="protein sequence ID" value="MDG0811178.1"/>
    <property type="molecule type" value="Genomic_DNA"/>
</dbReference>
<dbReference type="Pfam" id="PF01638">
    <property type="entry name" value="HxlR"/>
    <property type="match status" value="1"/>
</dbReference>
<sequence>MASTEQCHAAEAVDIFAGKWNGDILFHLFTGGTKRFNELRALVPGITQKILTGLLRELEEQDIVKRVVYPQVPPKVEYSVTDYGRTLEPVIVAMHLWGERHKEHMRQKKVEEASSVHGAHEAGGRS</sequence>
<proteinExistence type="predicted"/>
<dbReference type="SUPFAM" id="SSF46785">
    <property type="entry name" value="Winged helix' DNA-binding domain"/>
    <property type="match status" value="1"/>
</dbReference>
<name>A0A9X4KVH9_9BACL</name>
<dbReference type="Gene3D" id="1.10.10.10">
    <property type="entry name" value="Winged helix-like DNA-binding domain superfamily/Winged helix DNA-binding domain"/>
    <property type="match status" value="1"/>
</dbReference>
<keyword evidence="7" id="KW-1185">Reference proteome</keyword>
<keyword evidence="3" id="KW-0804">Transcription</keyword>
<keyword evidence="2" id="KW-0238">DNA-binding</keyword>
<evidence type="ECO:0000313" key="6">
    <source>
        <dbReference type="EMBL" id="MDG0811178.1"/>
    </source>
</evidence>
<dbReference type="PROSITE" id="PS51118">
    <property type="entry name" value="HTH_HXLR"/>
    <property type="match status" value="1"/>
</dbReference>
<evidence type="ECO:0000313" key="7">
    <source>
        <dbReference type="Proteomes" id="UP001153404"/>
    </source>
</evidence>
<reference evidence="6" key="1">
    <citation type="submission" date="2022-10" db="EMBL/GenBank/DDBJ databases">
        <title>Comparative genomic analysis of Cohnella hashimotonis sp. nov., isolated from the International Space Station.</title>
        <authorList>
            <person name="Simpson A."/>
            <person name="Venkateswaran K."/>
        </authorList>
    </citation>
    <scope>NUCLEOTIDE SEQUENCE</scope>
    <source>
        <strain evidence="6">DSM 28161</strain>
    </source>
</reference>
<dbReference type="RefSeq" id="WP_277533666.1">
    <property type="nucleotide sequence ID" value="NZ_JAPDIA010000007.1"/>
</dbReference>
<evidence type="ECO:0000259" key="5">
    <source>
        <dbReference type="PROSITE" id="PS51118"/>
    </source>
</evidence>
<evidence type="ECO:0000256" key="2">
    <source>
        <dbReference type="ARBA" id="ARBA00023125"/>
    </source>
</evidence>
<dbReference type="InterPro" id="IPR036388">
    <property type="entry name" value="WH-like_DNA-bd_sf"/>
</dbReference>
<evidence type="ECO:0000256" key="1">
    <source>
        <dbReference type="ARBA" id="ARBA00023015"/>
    </source>
</evidence>
<dbReference type="AlphaFoldDB" id="A0A9X4KVH9"/>
<evidence type="ECO:0000256" key="3">
    <source>
        <dbReference type="ARBA" id="ARBA00023163"/>
    </source>
</evidence>
<feature type="region of interest" description="Disordered" evidence="4">
    <location>
        <begin position="103"/>
        <end position="126"/>
    </location>
</feature>
<dbReference type="InterPro" id="IPR002577">
    <property type="entry name" value="HTH_HxlR"/>
</dbReference>
<gene>
    <name evidence="6" type="ORF">OMP40_18735</name>
</gene>
<evidence type="ECO:0000256" key="4">
    <source>
        <dbReference type="SAM" id="MobiDB-lite"/>
    </source>
</evidence>
<dbReference type="PANTHER" id="PTHR33204:SF33">
    <property type="entry name" value="TRANSCRIPTIONAL REGULATOR, MARR FAMILY"/>
    <property type="match status" value="1"/>
</dbReference>
<dbReference type="PANTHER" id="PTHR33204">
    <property type="entry name" value="TRANSCRIPTIONAL REGULATOR, MARR FAMILY"/>
    <property type="match status" value="1"/>
</dbReference>
<keyword evidence="1" id="KW-0805">Transcription regulation</keyword>
<accession>A0A9X4KVH9</accession>
<protein>
    <submittedName>
        <fullName evidence="6">Helix-turn-helix transcriptional regulator</fullName>
    </submittedName>
</protein>
<organism evidence="6 7">
    <name type="scientific">Cohnella rhizosphaerae</name>
    <dbReference type="NCBI Taxonomy" id="1457232"/>
    <lineage>
        <taxon>Bacteria</taxon>
        <taxon>Bacillati</taxon>
        <taxon>Bacillota</taxon>
        <taxon>Bacilli</taxon>
        <taxon>Bacillales</taxon>
        <taxon>Paenibacillaceae</taxon>
        <taxon>Cohnella</taxon>
    </lineage>
</organism>
<dbReference type="Proteomes" id="UP001153404">
    <property type="component" value="Unassembled WGS sequence"/>
</dbReference>
<dbReference type="InterPro" id="IPR036390">
    <property type="entry name" value="WH_DNA-bd_sf"/>
</dbReference>
<feature type="domain" description="HTH hxlR-type" evidence="5">
    <location>
        <begin position="7"/>
        <end position="106"/>
    </location>
</feature>